<protein>
    <recommendedName>
        <fullName evidence="4">Glycosyl transferase family 1 domain-containing protein</fullName>
    </recommendedName>
</protein>
<feature type="domain" description="Glycosyl transferase family 1" evidence="4">
    <location>
        <begin position="231"/>
        <end position="400"/>
    </location>
</feature>
<reference evidence="5 6" key="2">
    <citation type="journal article" date="2015" name="Antonie Van Leeuwenhoek">
        <title>Ecophysiological diversity of a novel member of the genus Alteromonas, and description of Alteromonas mediterranea sp. nov.</title>
        <authorList>
            <person name="Ivanova E.P."/>
            <person name="Lopez-Perez M."/>
            <person name="Zabalos M."/>
            <person name="Nguyen S.H."/>
            <person name="Webb H.K."/>
            <person name="Ryan J."/>
            <person name="Lagutin K."/>
            <person name="Vyssotski M."/>
            <person name="Crawford R.J."/>
            <person name="Rodriguez-Valera F."/>
        </authorList>
    </citation>
    <scope>NUCLEOTIDE SEQUENCE [LARGE SCALE GENOMIC DNA]</scope>
    <source>
        <strain evidence="6">DSM 17117 / CIP 110805 / LMG 28347 / Deep ecotype</strain>
    </source>
</reference>
<dbReference type="GO" id="GO:0016757">
    <property type="term" value="F:glycosyltransferase activity"/>
    <property type="evidence" value="ECO:0007669"/>
    <property type="project" value="UniProtKB-KW"/>
</dbReference>
<evidence type="ECO:0000256" key="1">
    <source>
        <dbReference type="ARBA" id="ARBA00009481"/>
    </source>
</evidence>
<dbReference type="PANTHER" id="PTHR12526">
    <property type="entry name" value="GLYCOSYLTRANSFERASE"/>
    <property type="match status" value="1"/>
</dbReference>
<name>F2G9A0_ALTMD</name>
<accession>F2G9A0</accession>
<dbReference type="SUPFAM" id="SSF53756">
    <property type="entry name" value="UDP-Glycosyltransferase/glycogen phosphorylase"/>
    <property type="match status" value="1"/>
</dbReference>
<dbReference type="HOGENOM" id="CLU_009583_14_3_6"/>
<gene>
    <name evidence="5" type="ordered locus">MADE_1008195</name>
</gene>
<evidence type="ECO:0000259" key="4">
    <source>
        <dbReference type="Pfam" id="PF00534"/>
    </source>
</evidence>
<dbReference type="GO" id="GO:1901135">
    <property type="term" value="P:carbohydrate derivative metabolic process"/>
    <property type="evidence" value="ECO:0007669"/>
    <property type="project" value="UniProtKB-ARBA"/>
</dbReference>
<dbReference type="KEGG" id="amc:MADE_1008195"/>
<dbReference type="Proteomes" id="UP000001870">
    <property type="component" value="Chromosome"/>
</dbReference>
<evidence type="ECO:0000256" key="3">
    <source>
        <dbReference type="ARBA" id="ARBA00022679"/>
    </source>
</evidence>
<evidence type="ECO:0000313" key="6">
    <source>
        <dbReference type="Proteomes" id="UP000001870"/>
    </source>
</evidence>
<dbReference type="Pfam" id="PF00534">
    <property type="entry name" value="Glycos_transf_1"/>
    <property type="match status" value="1"/>
</dbReference>
<proteinExistence type="inferred from homology"/>
<organism evidence="5 6">
    <name type="scientific">Alteromonas mediterranea (strain DSM 17117 / CIP 110805 / LMG 28347 / Deep ecotype)</name>
    <dbReference type="NCBI Taxonomy" id="1774373"/>
    <lineage>
        <taxon>Bacteria</taxon>
        <taxon>Pseudomonadati</taxon>
        <taxon>Pseudomonadota</taxon>
        <taxon>Gammaproteobacteria</taxon>
        <taxon>Alteromonadales</taxon>
        <taxon>Alteromonadaceae</taxon>
        <taxon>Alteromonas/Salinimonas group</taxon>
        <taxon>Alteromonas</taxon>
    </lineage>
</organism>
<dbReference type="PANTHER" id="PTHR12526:SF640">
    <property type="entry name" value="COLANIC ACID BIOSYNTHESIS GLYCOSYLTRANSFERASE WCAL-RELATED"/>
    <property type="match status" value="1"/>
</dbReference>
<dbReference type="AlphaFoldDB" id="F2G9A0"/>
<keyword evidence="6" id="KW-1185">Reference proteome</keyword>
<keyword evidence="2" id="KW-0328">Glycosyltransferase</keyword>
<dbReference type="EMBL" id="CP001103">
    <property type="protein sequence ID" value="AEA97779.1"/>
    <property type="molecule type" value="Genomic_DNA"/>
</dbReference>
<dbReference type="Gene3D" id="3.40.50.2000">
    <property type="entry name" value="Glycogen Phosphorylase B"/>
    <property type="match status" value="2"/>
</dbReference>
<reference evidence="5 6" key="1">
    <citation type="journal article" date="2008" name="ISME J.">
        <title>Comparative genomics of two ecotypes of the marine planktonic copiotroph Alteromonas macleodii suggests alternative lifestyles associated with different kinds of particulate organic matter.</title>
        <authorList>
            <person name="Ivars-Martinez E."/>
            <person name="Martin-Cuadrado A.B."/>
            <person name="D'Auria G."/>
            <person name="Mira A."/>
            <person name="Ferriera S."/>
            <person name="Johnson J."/>
            <person name="Friedman R."/>
            <person name="Rodriguez-Valera F."/>
        </authorList>
    </citation>
    <scope>NUCLEOTIDE SEQUENCE [LARGE SCALE GENOMIC DNA]</scope>
    <source>
        <strain evidence="6">DSM 17117 / CIP 110805 / LMG 28347 / Deep ecotype</strain>
    </source>
</reference>
<evidence type="ECO:0000256" key="2">
    <source>
        <dbReference type="ARBA" id="ARBA00022676"/>
    </source>
</evidence>
<keyword evidence="3" id="KW-0808">Transferase</keyword>
<dbReference type="InterPro" id="IPR001296">
    <property type="entry name" value="Glyco_trans_1"/>
</dbReference>
<sequence length="419" mass="47195">MDILFMPDFKEFNLKKVIFFVKRFPVLSQTFVIDQINGLIDQGVDVKILAFYEEKQDIALKSLEKHNLLKRTEFISPANTRKVKRPFKLLFLQLFDLFVQYKYTSLKPVADFARYAKSNGKVVLAYEVAMTMWVNRNKTFEADSIIAHFGNNGVVAQKLISSGMLKGSLNTIFHGYEISEYENVSFWKTKYVELSRSSRLLPISYFWKNRLESWGANSDAIRVLRMGVDINTFDFKNKAMSENVRIVSVARATEKKGLKYAIKAMAHLDDRFHLTLVGGGELESNLKSLAVELGVNEKITFYGPQPPDFVKKILDASDIFLLPSITDSVGDMEGVPVALMEAMASGLTVISTIHSGIPELITDGQSGFLVPEKDAISIANAVKRAALSDEIHTIKDNARKKVVSDFNSTKLSKELYTLL</sequence>
<evidence type="ECO:0000313" key="5">
    <source>
        <dbReference type="EMBL" id="AEA97779.1"/>
    </source>
</evidence>
<comment type="similarity">
    <text evidence="1">Belongs to the glycosyltransferase group 1 family. Glycosyltransferase 4 subfamily.</text>
</comment>